<organism evidence="1 2">
    <name type="scientific">Aspergillus uvarum CBS 121591</name>
    <dbReference type="NCBI Taxonomy" id="1448315"/>
    <lineage>
        <taxon>Eukaryota</taxon>
        <taxon>Fungi</taxon>
        <taxon>Dikarya</taxon>
        <taxon>Ascomycota</taxon>
        <taxon>Pezizomycotina</taxon>
        <taxon>Eurotiomycetes</taxon>
        <taxon>Eurotiomycetidae</taxon>
        <taxon>Eurotiales</taxon>
        <taxon>Aspergillaceae</taxon>
        <taxon>Aspergillus</taxon>
        <taxon>Aspergillus subgen. Circumdati</taxon>
    </lineage>
</organism>
<gene>
    <name evidence="1" type="ORF">BO82DRAFT_404311</name>
</gene>
<protein>
    <submittedName>
        <fullName evidence="1">Uncharacterized protein</fullName>
    </submittedName>
</protein>
<reference evidence="1 2" key="1">
    <citation type="submission" date="2016-12" db="EMBL/GenBank/DDBJ databases">
        <title>The genomes of Aspergillus section Nigri reveals drivers in fungal speciation.</title>
        <authorList>
            <consortium name="DOE Joint Genome Institute"/>
            <person name="Vesth T.C."/>
            <person name="Nybo J."/>
            <person name="Theobald S."/>
            <person name="Brandl J."/>
            <person name="Frisvad J.C."/>
            <person name="Nielsen K.F."/>
            <person name="Lyhne E.K."/>
            <person name="Kogle M.E."/>
            <person name="Kuo A."/>
            <person name="Riley R."/>
            <person name="Clum A."/>
            <person name="Nolan M."/>
            <person name="Lipzen A."/>
            <person name="Salamov A."/>
            <person name="Henrissat B."/>
            <person name="Wiebenga A."/>
            <person name="De Vries R.P."/>
            <person name="Grigoriev I.V."/>
            <person name="Mortensen U.H."/>
            <person name="Andersen M.R."/>
            <person name="Baker S.E."/>
        </authorList>
    </citation>
    <scope>NUCLEOTIDE SEQUENCE [LARGE SCALE GENOMIC DNA]</scope>
    <source>
        <strain evidence="1 2">CBS 121591</strain>
    </source>
</reference>
<name>A0A319CLA0_9EURO</name>
<dbReference type="VEuPathDB" id="FungiDB:BO82DRAFT_404311"/>
<dbReference type="EMBL" id="KZ821719">
    <property type="protein sequence ID" value="PYH79463.1"/>
    <property type="molecule type" value="Genomic_DNA"/>
</dbReference>
<dbReference type="RefSeq" id="XP_025489663.1">
    <property type="nucleotide sequence ID" value="XM_025639432.1"/>
</dbReference>
<evidence type="ECO:0000313" key="1">
    <source>
        <dbReference type="EMBL" id="PYH79463.1"/>
    </source>
</evidence>
<keyword evidence="2" id="KW-1185">Reference proteome</keyword>
<evidence type="ECO:0000313" key="2">
    <source>
        <dbReference type="Proteomes" id="UP000248340"/>
    </source>
</evidence>
<dbReference type="GeneID" id="37142174"/>
<dbReference type="OrthoDB" id="4496615at2759"/>
<accession>A0A319CLA0</accession>
<dbReference type="Proteomes" id="UP000248340">
    <property type="component" value="Unassembled WGS sequence"/>
</dbReference>
<proteinExistence type="predicted"/>
<dbReference type="AlphaFoldDB" id="A0A319CLA0"/>
<sequence>MARRCFEYECEALHECQEILYFPTYYGRAELPGDENPVKAGGHVWMIAMSVAGGTSVVGMPTLEYLESQIIRDQVVDALEHMRLKGCMFFMQETEQIFYDPATVLASE</sequence>